<dbReference type="Gene3D" id="3.40.366.10">
    <property type="entry name" value="Malonyl-Coenzyme A Acyl Carrier Protein, domain 2"/>
    <property type="match status" value="1"/>
</dbReference>
<dbReference type="InterPro" id="IPR001227">
    <property type="entry name" value="Ac_transferase_dom_sf"/>
</dbReference>
<evidence type="ECO:0000256" key="1">
    <source>
        <dbReference type="ARBA" id="ARBA00013258"/>
    </source>
</evidence>
<dbReference type="Proteomes" id="UP001422759">
    <property type="component" value="Unassembled WGS sequence"/>
</dbReference>
<accession>A0ABN2ZZB5</accession>
<sequence length="1317" mass="143796">MKLCNSLSHASSSPSLRERSPRKERGQEQPGQEQSGRVDLAADGFRPEAEADRLVGFFPGLGSRAAYQGVGRALLDSGFPAVAEVYREGARALGFPGRPEKLLLLPENMPEGRAARQGFVGAAFLVHNLALEAHLRAVAQERGVPLGFVAYTGESFGVIAAAVAGGALSVGDGVKIAQAFTPLVMLAAEGGDGDDPFAREIARYLPDDLKAGKLVPEPCHVVALRGEPEDLGEILAELGRVFPVADVEVHKTYSRRQTNVYVRVGAKPGFDLFTDGFPAVVAEELKAPTTFLAHSARMREVRRSLERFVEEQRIVFGPPRTPVVSNNDAGLLTTAAQVRSGVLAITDEVMASRATAQALDGLRPDLVLELGLGGKSVQLLADNGVEAPVTAYTGTAEEADQLLRAVRLVGELKGGLAKLRASGDRLEDRHHGLLRSLFRLASESGFGGRYLYRTMRRVITDEMLGSERVGSPAFYQFLETFQHTYTHRDDIDIAEGELVQRARLKKRTTGRPESLGQVYAELRVIDGAGGAVDRISADTGQAEVVVFHFDRPADTGHAGPAGGRRLPPDTPPAARRIHDRLLESLRTEDGVLPAGPGDGAAERAAVSRITYQYGLFQLLRHYRPAVFAQSDHYLEGSDPLGWLVALAASGAVPLPAVVEFHRARLRAGAGTGAADRALERMLSLLGDSEVPVVSPEGIPLRSRKDLEAATRAVLCDGALDAPVRRIHLNGNCQVLSLGSVLDPARVDAGPHRTDVVCVLSPAELWHKRLNPALDAFEDRSVLALTAENERVLRLARSRRILSSMVNAYVSIGEAIVGFGNGGSESMTVFLRKEGEERITVRKILSEALTTARWNPQGEGVMLPPFAKAKKQAEYLQALPESVRRNFPEVYEVLERDVPIPPHLREDGRTGYREVIYEMSYVEGEEVSRFIEKHSPPPAVVARLYEQIFRVLNRNVHSVDRVPAPGGTLEASYFRKIEDRLALSRSTAPHTFGPELTGTERIVVDGVRYLNAPALLKRFRERPEFLEILEPRVHALVMGDTNTENIKMADTGPLLRAQQLIEAGAPRQRIDAALAAITPESLGINFLDPRAIGFRSDGGDTRDDPMYDNKPWHNSVGHYDEIHYEQFKLRVRTGPGLTPAVDVEFDEGNPYRKAYRVRDVEARGGKVDRAAAPQGMEDYFAPVMTAVYGLDDPKSRYLEDDPYWLIRFVFMMGTHFTAMPPFHFQAELDGTLTDTYRTQRRPVAIYCEGVKWLNWALELLEGKRTEFLGLPVPALPHLAQVPPQRATERGPAAGPGGAGAPAGGSPAGRDAARRLVEA</sequence>
<organism evidence="6 7">
    <name type="scientific">Kitasatospora kazusensis</name>
    <dbReference type="NCBI Taxonomy" id="407974"/>
    <lineage>
        <taxon>Bacteria</taxon>
        <taxon>Bacillati</taxon>
        <taxon>Actinomycetota</taxon>
        <taxon>Actinomycetes</taxon>
        <taxon>Kitasatosporales</taxon>
        <taxon>Streptomycetaceae</taxon>
        <taxon>Kitasatospora</taxon>
    </lineage>
</organism>
<keyword evidence="3" id="KW-0012">Acyltransferase</keyword>
<dbReference type="InterPro" id="IPR050858">
    <property type="entry name" value="Mal-CoA-ACP_Trans/PKS_FabD"/>
</dbReference>
<evidence type="ECO:0000256" key="3">
    <source>
        <dbReference type="ARBA" id="ARBA00023315"/>
    </source>
</evidence>
<name>A0ABN2ZZB5_9ACTN</name>
<dbReference type="RefSeq" id="WP_344467744.1">
    <property type="nucleotide sequence ID" value="NZ_BAAANT010000029.1"/>
</dbReference>
<feature type="region of interest" description="Disordered" evidence="5">
    <location>
        <begin position="1"/>
        <end position="39"/>
    </location>
</feature>
<protein>
    <recommendedName>
        <fullName evidence="1">[acyl-carrier-protein] S-malonyltransferase</fullName>
        <ecNumber evidence="1">2.3.1.39</ecNumber>
    </recommendedName>
</protein>
<gene>
    <name evidence="6" type="ORF">GCM10009760_45260</name>
</gene>
<evidence type="ECO:0000313" key="7">
    <source>
        <dbReference type="Proteomes" id="UP001422759"/>
    </source>
</evidence>
<keyword evidence="2" id="KW-0808">Transferase</keyword>
<feature type="compositionally biased region" description="Low complexity" evidence="5">
    <location>
        <begin position="1"/>
        <end position="15"/>
    </location>
</feature>
<comment type="caution">
    <text evidence="6">The sequence shown here is derived from an EMBL/GenBank/DDBJ whole genome shotgun (WGS) entry which is preliminary data.</text>
</comment>
<evidence type="ECO:0000256" key="2">
    <source>
        <dbReference type="ARBA" id="ARBA00022679"/>
    </source>
</evidence>
<proteinExistence type="predicted"/>
<evidence type="ECO:0000256" key="4">
    <source>
        <dbReference type="ARBA" id="ARBA00048462"/>
    </source>
</evidence>
<dbReference type="PANTHER" id="PTHR42681:SF1">
    <property type="entry name" value="MALONYL-COA-ACYL CARRIER PROTEIN TRANSACYLASE, MITOCHONDRIAL"/>
    <property type="match status" value="1"/>
</dbReference>
<feature type="compositionally biased region" description="Basic and acidic residues" evidence="5">
    <location>
        <begin position="16"/>
        <end position="27"/>
    </location>
</feature>
<evidence type="ECO:0000313" key="6">
    <source>
        <dbReference type="EMBL" id="GAA2150656.1"/>
    </source>
</evidence>
<dbReference type="EMBL" id="BAAANT010000029">
    <property type="protein sequence ID" value="GAA2150656.1"/>
    <property type="molecule type" value="Genomic_DNA"/>
</dbReference>
<comment type="catalytic activity">
    <reaction evidence="4">
        <text>holo-[ACP] + malonyl-CoA = malonyl-[ACP] + CoA</text>
        <dbReference type="Rhea" id="RHEA:41792"/>
        <dbReference type="Rhea" id="RHEA-COMP:9623"/>
        <dbReference type="Rhea" id="RHEA-COMP:9685"/>
        <dbReference type="ChEBI" id="CHEBI:57287"/>
        <dbReference type="ChEBI" id="CHEBI:57384"/>
        <dbReference type="ChEBI" id="CHEBI:64479"/>
        <dbReference type="ChEBI" id="CHEBI:78449"/>
        <dbReference type="EC" id="2.3.1.39"/>
    </reaction>
</comment>
<reference evidence="6 7" key="1">
    <citation type="journal article" date="2019" name="Int. J. Syst. Evol. Microbiol.">
        <title>The Global Catalogue of Microorganisms (GCM) 10K type strain sequencing project: providing services to taxonomists for standard genome sequencing and annotation.</title>
        <authorList>
            <consortium name="The Broad Institute Genomics Platform"/>
            <consortium name="The Broad Institute Genome Sequencing Center for Infectious Disease"/>
            <person name="Wu L."/>
            <person name="Ma J."/>
        </authorList>
    </citation>
    <scope>NUCLEOTIDE SEQUENCE [LARGE SCALE GENOMIC DNA]</scope>
    <source>
        <strain evidence="6 7">JCM 14560</strain>
    </source>
</reference>
<dbReference type="PANTHER" id="PTHR42681">
    <property type="entry name" value="MALONYL-COA-ACYL CARRIER PROTEIN TRANSACYLASE, MITOCHONDRIAL"/>
    <property type="match status" value="1"/>
</dbReference>
<dbReference type="InterPro" id="IPR016035">
    <property type="entry name" value="Acyl_Trfase/lysoPLipase"/>
</dbReference>
<keyword evidence="7" id="KW-1185">Reference proteome</keyword>
<feature type="compositionally biased region" description="Gly residues" evidence="5">
    <location>
        <begin position="1292"/>
        <end position="1305"/>
    </location>
</feature>
<dbReference type="EC" id="2.3.1.39" evidence="1"/>
<dbReference type="SUPFAM" id="SSF52151">
    <property type="entry name" value="FabD/lysophospholipase-like"/>
    <property type="match status" value="1"/>
</dbReference>
<dbReference type="Gene3D" id="3.30.70.250">
    <property type="entry name" value="Malonyl-CoA ACP transacylase, ACP-binding"/>
    <property type="match status" value="1"/>
</dbReference>
<evidence type="ECO:0000256" key="5">
    <source>
        <dbReference type="SAM" id="MobiDB-lite"/>
    </source>
</evidence>
<feature type="region of interest" description="Disordered" evidence="5">
    <location>
        <begin position="1281"/>
        <end position="1317"/>
    </location>
</feature>